<dbReference type="EMBL" id="JACHGT010000014">
    <property type="protein sequence ID" value="MBB6037910.1"/>
    <property type="molecule type" value="Genomic_DNA"/>
</dbReference>
<dbReference type="Proteomes" id="UP000548476">
    <property type="component" value="Unassembled WGS sequence"/>
</dbReference>
<comment type="caution">
    <text evidence="1">The sequence shown here is derived from an EMBL/GenBank/DDBJ whole genome shotgun (WGS) entry which is preliminary data.</text>
</comment>
<dbReference type="RefSeq" id="WP_184790718.1">
    <property type="nucleotide sequence ID" value="NZ_BONT01000066.1"/>
</dbReference>
<sequence length="164" mass="17759">MVLANDGGTTTLLAAVLDTPLGVVVHRLEDVGVTEVAKEIRDVLDPQSRHAHFALRQASLATPTGQPVSHNLVIWRLGADPRLDTLARDETKPIGLAIADAGLILRRHAILTGLDTWQPDGRPCVVKTYLLADPAAQPVMWIREHYNPAIIPSTIQERCSTTAA</sequence>
<evidence type="ECO:0000313" key="2">
    <source>
        <dbReference type="Proteomes" id="UP000548476"/>
    </source>
</evidence>
<dbReference type="AlphaFoldDB" id="A0A841G170"/>
<organism evidence="1 2">
    <name type="scientific">Phytomonospora endophytica</name>
    <dbReference type="NCBI Taxonomy" id="714109"/>
    <lineage>
        <taxon>Bacteria</taxon>
        <taxon>Bacillati</taxon>
        <taxon>Actinomycetota</taxon>
        <taxon>Actinomycetes</taxon>
        <taxon>Micromonosporales</taxon>
        <taxon>Micromonosporaceae</taxon>
        <taxon>Phytomonospora</taxon>
    </lineage>
</organism>
<gene>
    <name evidence="1" type="ORF">HNR73_005790</name>
</gene>
<protein>
    <recommendedName>
        <fullName evidence="3">UbiC transcription regulator-associated domain-containing protein</fullName>
    </recommendedName>
</protein>
<proteinExistence type="predicted"/>
<dbReference type="InterPro" id="IPR028978">
    <property type="entry name" value="Chorismate_lyase_/UTRA_dom_sf"/>
</dbReference>
<dbReference type="SUPFAM" id="SSF64288">
    <property type="entry name" value="Chorismate lyase-like"/>
    <property type="match status" value="1"/>
</dbReference>
<evidence type="ECO:0008006" key="3">
    <source>
        <dbReference type="Google" id="ProtNLM"/>
    </source>
</evidence>
<name>A0A841G170_9ACTN</name>
<accession>A0A841G170</accession>
<evidence type="ECO:0000313" key="1">
    <source>
        <dbReference type="EMBL" id="MBB6037910.1"/>
    </source>
</evidence>
<keyword evidence="2" id="KW-1185">Reference proteome</keyword>
<dbReference type="Gene3D" id="3.40.1410.10">
    <property type="entry name" value="Chorismate lyase-like"/>
    <property type="match status" value="1"/>
</dbReference>
<reference evidence="1 2" key="1">
    <citation type="submission" date="2020-08" db="EMBL/GenBank/DDBJ databases">
        <title>Genomic Encyclopedia of Type Strains, Phase IV (KMG-IV): sequencing the most valuable type-strain genomes for metagenomic binning, comparative biology and taxonomic classification.</title>
        <authorList>
            <person name="Goeker M."/>
        </authorList>
    </citation>
    <scope>NUCLEOTIDE SEQUENCE [LARGE SCALE GENOMIC DNA]</scope>
    <source>
        <strain evidence="1 2">YIM 65646</strain>
    </source>
</reference>